<evidence type="ECO:0000256" key="5">
    <source>
        <dbReference type="ARBA" id="ARBA00022737"/>
    </source>
</evidence>
<evidence type="ECO:0000256" key="3">
    <source>
        <dbReference type="ARBA" id="ARBA00022574"/>
    </source>
</evidence>
<feature type="compositionally biased region" description="Basic and acidic residues" evidence="9">
    <location>
        <begin position="695"/>
        <end position="708"/>
    </location>
</feature>
<organism evidence="11 12">
    <name type="scientific">Rubroshorea leprosula</name>
    <dbReference type="NCBI Taxonomy" id="152421"/>
    <lineage>
        <taxon>Eukaryota</taxon>
        <taxon>Viridiplantae</taxon>
        <taxon>Streptophyta</taxon>
        <taxon>Embryophyta</taxon>
        <taxon>Tracheophyta</taxon>
        <taxon>Spermatophyta</taxon>
        <taxon>Magnoliopsida</taxon>
        <taxon>eudicotyledons</taxon>
        <taxon>Gunneridae</taxon>
        <taxon>Pentapetalae</taxon>
        <taxon>rosids</taxon>
        <taxon>malvids</taxon>
        <taxon>Malvales</taxon>
        <taxon>Dipterocarpaceae</taxon>
        <taxon>Rubroshorea</taxon>
    </lineage>
</organism>
<feature type="repeat" description="WD" evidence="8">
    <location>
        <begin position="54"/>
        <end position="95"/>
    </location>
</feature>
<dbReference type="GO" id="GO:0005874">
    <property type="term" value="C:microtubule"/>
    <property type="evidence" value="ECO:0007669"/>
    <property type="project" value="UniProtKB-KW"/>
</dbReference>
<dbReference type="FunFam" id="2.130.10.10:FF:000897">
    <property type="entry name" value="Katanin p80 WD40 repeat-containing subunit B1 homolog"/>
    <property type="match status" value="1"/>
</dbReference>
<dbReference type="GO" id="GO:0051013">
    <property type="term" value="P:microtubule severing"/>
    <property type="evidence" value="ECO:0007669"/>
    <property type="project" value="UniProtKB-UniRule"/>
</dbReference>
<dbReference type="CDD" id="cd00200">
    <property type="entry name" value="WD40"/>
    <property type="match status" value="1"/>
</dbReference>
<dbReference type="GO" id="GO:0051510">
    <property type="term" value="P:regulation of unidimensional cell growth"/>
    <property type="evidence" value="ECO:0007669"/>
    <property type="project" value="UniProtKB-ARBA"/>
</dbReference>
<dbReference type="HAMAP" id="MF_03022">
    <property type="entry name" value="Katanin_p80_B1"/>
    <property type="match status" value="1"/>
</dbReference>
<sequence length="1058" mass="117014">MARRGYKLQEFVAHSADVNCLSMGKKRCRLLITGGDDNKVNLWEIGKHNSLMSFCGHTSSVESVAFDSEEVLVLAGSSSGVIKLWDLEEGKMVRGLTGHRSNCTSVEFHPFGEFFVTGSMDTNLKIWDIRKKGCIHTYKGHTRGINTIRFTPDGRWVVSGGFDNTVKVWDLTAGKLLHDFKFHEGHIRSIDFHPLEFLLATGSADRTVKFWDLETFELIGSTRAEAAGVRKLTFHPDGRTLLCGSDDVLKVYSWEPVFCHDSVDIGWSTLGDLCIHEGKLLGCSYYQNSVGVWVADVEHIEPYGGRTIPEQNDCMEKKCDLNGSHSMEKVGIGLRSTLGLCSRSPDDETNDIKNIYVDTTAGRPVASQRVGSLNSPKLIPLLDPNEISNLPAEKQSSVVEIPLKSSAQAVDKSIIVPSIVPRNSPVEKDSSKSGRESIAFSRTKPGMLLRPVHARQLSNSKYEVEKLSATSEFDTLSNTKCNLDSERHLNSETKIIEEDGATKSCDDKCSGIKGGIEKFEKTLSLQATHNQETSNDFHDCNKDTNSVKFVNGVAVVRGRTRSLVERFERREKFNSDESETTVITPRVTSETDRTLTMMKAEPQIERQLVSTGDQNITESCLSESGRESQSPSRDGPIIGNQVTTTESSFVNDRKVTPITEGQLTPAGNESIAESQFSKRDSTSTGGRTSLGSKSTRKELTLTNDRKVTITESQISREGSNSSRNEIISRSQIGRQRPSFANDRKVTITAIHGSRRESASPGNGTVLASQVPRMRTTFATDRKVTITESQSSRRESTLAGDETLSGNQICRPRSNFASDRKVSASEIQISLWESTSPGNGTVLVSQVTEMGSTIASDKKVMSSESQNSRRDMVSANDRNVEGDLVYANDRDITEKLMETHDAFLSTLCCRLTKLQVVRHFWERNDIKGAISALQKLPDHSVQADVISVLMEKMESFTLDLFSCLLPVLMSMLDSQMERHVCVSLEMVLKLVAVFGPVIHSTIAAPCVVGVDLHAEQRQEWCNQCFMQLQKIQKLLPAIARRGGLLARSAQELNLVLQQS</sequence>
<feature type="compositionally biased region" description="Polar residues" evidence="9">
    <location>
        <begin position="640"/>
        <end position="650"/>
    </location>
</feature>
<dbReference type="GO" id="GO:0008017">
    <property type="term" value="F:microtubule binding"/>
    <property type="evidence" value="ECO:0007669"/>
    <property type="project" value="UniProtKB-UniRule"/>
</dbReference>
<feature type="repeat" description="WD" evidence="8">
    <location>
        <begin position="180"/>
        <end position="221"/>
    </location>
</feature>
<comment type="similarity">
    <text evidence="7">Belongs to the WD repeat KATNB1 family.</text>
</comment>
<feature type="compositionally biased region" description="Polar residues" evidence="9">
    <location>
        <begin position="659"/>
        <end position="675"/>
    </location>
</feature>
<dbReference type="PROSITE" id="PS00678">
    <property type="entry name" value="WD_REPEATS_1"/>
    <property type="match status" value="3"/>
</dbReference>
<evidence type="ECO:0000256" key="2">
    <source>
        <dbReference type="ARBA" id="ARBA00022490"/>
    </source>
</evidence>
<dbReference type="Pfam" id="PF00400">
    <property type="entry name" value="WD40"/>
    <property type="match status" value="6"/>
</dbReference>
<evidence type="ECO:0000256" key="1">
    <source>
        <dbReference type="ARBA" id="ARBA00004245"/>
    </source>
</evidence>
<dbReference type="FunFam" id="2.130.10.10:FF:000183">
    <property type="entry name" value="Katanin p80 WD40 repeat-containing subunit B1"/>
    <property type="match status" value="1"/>
</dbReference>
<dbReference type="PANTHER" id="PTHR19845">
    <property type="entry name" value="KATANIN P80 SUBUNIT"/>
    <property type="match status" value="1"/>
</dbReference>
<evidence type="ECO:0000256" key="8">
    <source>
        <dbReference type="PROSITE-ProRule" id="PRU00221"/>
    </source>
</evidence>
<dbReference type="PRINTS" id="PR00320">
    <property type="entry name" value="GPROTEINBRPT"/>
</dbReference>
<accession>A0AAV5MBK8</accession>
<dbReference type="GO" id="GO:0005737">
    <property type="term" value="C:cytoplasm"/>
    <property type="evidence" value="ECO:0007669"/>
    <property type="project" value="UniProtKB-UniRule"/>
</dbReference>
<evidence type="ECO:0000313" key="11">
    <source>
        <dbReference type="EMBL" id="GKV45882.1"/>
    </source>
</evidence>
<dbReference type="InterPro" id="IPR026962">
    <property type="entry name" value="KTNB1"/>
</dbReference>
<evidence type="ECO:0000259" key="10">
    <source>
        <dbReference type="Pfam" id="PF13925"/>
    </source>
</evidence>
<dbReference type="PROSITE" id="PS50082">
    <property type="entry name" value="WD_REPEATS_2"/>
    <property type="match status" value="5"/>
</dbReference>
<evidence type="ECO:0000256" key="6">
    <source>
        <dbReference type="ARBA" id="ARBA00023212"/>
    </source>
</evidence>
<feature type="compositionally biased region" description="Low complexity" evidence="9">
    <location>
        <begin position="682"/>
        <end position="693"/>
    </location>
</feature>
<dbReference type="InterPro" id="IPR020472">
    <property type="entry name" value="WD40_PAC1"/>
</dbReference>
<feature type="region of interest" description="Disordered" evidence="9">
    <location>
        <begin position="785"/>
        <end position="811"/>
    </location>
</feature>
<comment type="function">
    <text evidence="7">May participate in a complex which severs microtubules in an ATP-dependent manner. Microtubule severing may promote rapid reorganization of cellular microtubule arrays.</text>
</comment>
<dbReference type="Proteomes" id="UP001054252">
    <property type="component" value="Unassembled WGS sequence"/>
</dbReference>
<evidence type="ECO:0000313" key="12">
    <source>
        <dbReference type="Proteomes" id="UP001054252"/>
    </source>
</evidence>
<dbReference type="Pfam" id="PF13925">
    <property type="entry name" value="Katanin_con80"/>
    <property type="match status" value="1"/>
</dbReference>
<feature type="compositionally biased region" description="Low complexity" evidence="9">
    <location>
        <begin position="717"/>
        <end position="730"/>
    </location>
</feature>
<dbReference type="InterPro" id="IPR036322">
    <property type="entry name" value="WD40_repeat_dom_sf"/>
</dbReference>
<comment type="subcellular location">
    <subcellularLocation>
        <location evidence="1 7">Cytoplasm</location>
        <location evidence="1 7">Cytoskeleton</location>
    </subcellularLocation>
</comment>
<keyword evidence="12" id="KW-1185">Reference proteome</keyword>
<dbReference type="SMART" id="SM00320">
    <property type="entry name" value="WD40"/>
    <property type="match status" value="6"/>
</dbReference>
<dbReference type="EMBL" id="BPVZ01000199">
    <property type="protein sequence ID" value="GKV45882.1"/>
    <property type="molecule type" value="Genomic_DNA"/>
</dbReference>
<dbReference type="SUPFAM" id="SSF50978">
    <property type="entry name" value="WD40 repeat-like"/>
    <property type="match status" value="1"/>
</dbReference>
<name>A0AAV5MBK8_9ROSI</name>
<dbReference type="InterPro" id="IPR028021">
    <property type="entry name" value="Katanin_C-terminal"/>
</dbReference>
<keyword evidence="4 7" id="KW-0493">Microtubule</keyword>
<feature type="domain" description="Katanin p80 subunit C-terminal" evidence="10">
    <location>
        <begin position="898"/>
        <end position="1055"/>
    </location>
</feature>
<evidence type="ECO:0000256" key="4">
    <source>
        <dbReference type="ARBA" id="ARBA00022701"/>
    </source>
</evidence>
<dbReference type="PANTHER" id="PTHR19845:SF15">
    <property type="entry name" value="KATANIN P80 WD40 REPEAT-CONTAINING SUBUNIT B1 HOMOLOG KTN80.2"/>
    <property type="match status" value="1"/>
</dbReference>
<keyword evidence="3 8" id="KW-0853">WD repeat</keyword>
<feature type="repeat" description="WD" evidence="8">
    <location>
        <begin position="11"/>
        <end position="53"/>
    </location>
</feature>
<dbReference type="GO" id="GO:0007019">
    <property type="term" value="P:microtubule depolymerization"/>
    <property type="evidence" value="ECO:0007669"/>
    <property type="project" value="TreeGrafter"/>
</dbReference>
<dbReference type="InterPro" id="IPR019775">
    <property type="entry name" value="WD40_repeat_CS"/>
</dbReference>
<dbReference type="PROSITE" id="PS50294">
    <property type="entry name" value="WD_REPEATS_REGION"/>
    <property type="match status" value="5"/>
</dbReference>
<dbReference type="GO" id="GO:0008352">
    <property type="term" value="C:katanin complex"/>
    <property type="evidence" value="ECO:0007669"/>
    <property type="project" value="InterPro"/>
</dbReference>
<keyword evidence="5" id="KW-0677">Repeat</keyword>
<feature type="compositionally biased region" description="Basic and acidic residues" evidence="9">
    <location>
        <begin position="785"/>
        <end position="795"/>
    </location>
</feature>
<feature type="region of interest" description="Disordered" evidence="9">
    <location>
        <begin position="618"/>
        <end position="740"/>
    </location>
</feature>
<gene>
    <name evidence="11" type="ORF">SLEP1_g52911</name>
</gene>
<feature type="repeat" description="WD" evidence="8">
    <location>
        <begin position="138"/>
        <end position="179"/>
    </location>
</feature>
<proteinExistence type="inferred from homology"/>
<dbReference type="AlphaFoldDB" id="A0AAV5MBK8"/>
<reference evidence="11 12" key="1">
    <citation type="journal article" date="2021" name="Commun. Biol.">
        <title>The genome of Shorea leprosula (Dipterocarpaceae) highlights the ecological relevance of drought in aseasonal tropical rainforests.</title>
        <authorList>
            <person name="Ng K.K.S."/>
            <person name="Kobayashi M.J."/>
            <person name="Fawcett J.A."/>
            <person name="Hatakeyama M."/>
            <person name="Paape T."/>
            <person name="Ng C.H."/>
            <person name="Ang C.C."/>
            <person name="Tnah L.H."/>
            <person name="Lee C.T."/>
            <person name="Nishiyama T."/>
            <person name="Sese J."/>
            <person name="O'Brien M.J."/>
            <person name="Copetti D."/>
            <person name="Mohd Noor M.I."/>
            <person name="Ong R.C."/>
            <person name="Putra M."/>
            <person name="Sireger I.Z."/>
            <person name="Indrioko S."/>
            <person name="Kosugi Y."/>
            <person name="Izuno A."/>
            <person name="Isagi Y."/>
            <person name="Lee S.L."/>
            <person name="Shimizu K.K."/>
        </authorList>
    </citation>
    <scope>NUCLEOTIDE SEQUENCE [LARGE SCALE GENOMIC DNA]</scope>
    <source>
        <strain evidence="11">214</strain>
    </source>
</reference>
<evidence type="ECO:0000256" key="9">
    <source>
        <dbReference type="SAM" id="MobiDB-lite"/>
    </source>
</evidence>
<comment type="caution">
    <text evidence="11">The sequence shown here is derived from an EMBL/GenBank/DDBJ whole genome shotgun (WGS) entry which is preliminary data.</text>
</comment>
<feature type="compositionally biased region" description="Polar residues" evidence="9">
    <location>
        <begin position="618"/>
        <end position="632"/>
    </location>
</feature>
<dbReference type="InterPro" id="IPR001680">
    <property type="entry name" value="WD40_rpt"/>
</dbReference>
<evidence type="ECO:0000256" key="7">
    <source>
        <dbReference type="HAMAP-Rule" id="MF_03022"/>
    </source>
</evidence>
<protein>
    <recommendedName>
        <fullName evidence="7">Katanin p80 WD40 repeat-containing subunit B1 homolog</fullName>
    </recommendedName>
</protein>
<keyword evidence="2 7" id="KW-0963">Cytoplasm</keyword>
<keyword evidence="6 7" id="KW-0206">Cytoskeleton</keyword>
<feature type="repeat" description="WD" evidence="8">
    <location>
        <begin position="96"/>
        <end position="137"/>
    </location>
</feature>
<dbReference type="InterPro" id="IPR015943">
    <property type="entry name" value="WD40/YVTN_repeat-like_dom_sf"/>
</dbReference>
<dbReference type="Gene3D" id="2.130.10.10">
    <property type="entry name" value="YVTN repeat-like/Quinoprotein amine dehydrogenase"/>
    <property type="match status" value="2"/>
</dbReference>